<dbReference type="EMBL" id="GGEC01078828">
    <property type="protein sequence ID" value="MBX59312.1"/>
    <property type="molecule type" value="Transcribed_RNA"/>
</dbReference>
<reference evidence="1" key="1">
    <citation type="submission" date="2018-02" db="EMBL/GenBank/DDBJ databases">
        <title>Rhizophora mucronata_Transcriptome.</title>
        <authorList>
            <person name="Meera S.P."/>
            <person name="Sreeshan A."/>
            <person name="Augustine A."/>
        </authorList>
    </citation>
    <scope>NUCLEOTIDE SEQUENCE</scope>
    <source>
        <tissue evidence="1">Leaf</tissue>
    </source>
</reference>
<organism evidence="1">
    <name type="scientific">Rhizophora mucronata</name>
    <name type="common">Asiatic mangrove</name>
    <dbReference type="NCBI Taxonomy" id="61149"/>
    <lineage>
        <taxon>Eukaryota</taxon>
        <taxon>Viridiplantae</taxon>
        <taxon>Streptophyta</taxon>
        <taxon>Embryophyta</taxon>
        <taxon>Tracheophyta</taxon>
        <taxon>Spermatophyta</taxon>
        <taxon>Magnoliopsida</taxon>
        <taxon>eudicotyledons</taxon>
        <taxon>Gunneridae</taxon>
        <taxon>Pentapetalae</taxon>
        <taxon>rosids</taxon>
        <taxon>fabids</taxon>
        <taxon>Malpighiales</taxon>
        <taxon>Rhizophoraceae</taxon>
        <taxon>Rhizophora</taxon>
    </lineage>
</organism>
<dbReference type="AlphaFoldDB" id="A0A2P2PX29"/>
<protein>
    <submittedName>
        <fullName evidence="1">Uncharacterized protein</fullName>
    </submittedName>
</protein>
<proteinExistence type="predicted"/>
<sequence length="46" mass="5144">MLKQKLKIIQLKCPGCPCYLKLGPMQQLAPEIALPPHMAYCTISQC</sequence>
<evidence type="ECO:0000313" key="1">
    <source>
        <dbReference type="EMBL" id="MBX59312.1"/>
    </source>
</evidence>
<name>A0A2P2PX29_RHIMU</name>
<accession>A0A2P2PX29</accession>